<dbReference type="AlphaFoldDB" id="A0A8J2WNH7"/>
<comment type="caution">
    <text evidence="5">The sequence shown here is derived from an EMBL/GenBank/DDBJ whole genome shotgun (WGS) entry which is preliminary data.</text>
</comment>
<dbReference type="PANTHER" id="PTHR22792">
    <property type="entry name" value="LUPUS LA PROTEIN-RELATED"/>
    <property type="match status" value="1"/>
</dbReference>
<reference evidence="5" key="1">
    <citation type="submission" date="2021-11" db="EMBL/GenBank/DDBJ databases">
        <authorList>
            <consortium name="Genoscope - CEA"/>
            <person name="William W."/>
        </authorList>
    </citation>
    <scope>NUCLEOTIDE SEQUENCE</scope>
</reference>
<dbReference type="GO" id="GO:0003723">
    <property type="term" value="F:RNA binding"/>
    <property type="evidence" value="ECO:0007669"/>
    <property type="project" value="UniProtKB-UniRule"/>
</dbReference>
<protein>
    <recommendedName>
        <fullName evidence="4">HTH La-type RNA-binding domain-containing protein</fullName>
    </recommendedName>
</protein>
<dbReference type="InterPro" id="IPR045180">
    <property type="entry name" value="La_dom_prot"/>
</dbReference>
<keyword evidence="1 2" id="KW-0694">RNA-binding</keyword>
<name>A0A8J2WNH7_9STRA</name>
<proteinExistence type="predicted"/>
<feature type="region of interest" description="Disordered" evidence="3">
    <location>
        <begin position="1"/>
        <end position="20"/>
    </location>
</feature>
<evidence type="ECO:0000256" key="2">
    <source>
        <dbReference type="PROSITE-ProRule" id="PRU00332"/>
    </source>
</evidence>
<sequence length="430" mass="45239">MPEDAPPPPPAADAAEPIPLDETALTALGTVSPRKQATILAKLAAKRAEVKNPSAYAVRSVENARREEARHVPTGTVYYVPFYADQAPNEYAEPPPGFEPHQTTTQDEWRDWDEADARAFAALDPKAAAALQALPPPTAARILLNLRRRGGVRNPSAYVMRAIMNDRAGLDPRRPSLGDIEEVPRQLADLAVADLASCLECDDVATCQRRGAVDAALRDAPARAEGCSLVFATPGSAAVHAARCAARWRGRRPRPVVDAPRHVEPPAPAAGSLVCAGADCTAADQVACARRSRVAAALAAVGAQAGAKDCALVAGAAAVDPAALAEALAELPAGDRAALAVADDELARGVALVQQVQHYFAPANFAKDTYLKSLMDLEGYVDLAALAAFPQLAAMTAGVDELARFLTYSRLTELDPTRTKVRPRPRAAAA</sequence>
<dbReference type="CDD" id="cd07323">
    <property type="entry name" value="LAM"/>
    <property type="match status" value="1"/>
</dbReference>
<feature type="domain" description="HTH La-type RNA-binding" evidence="4">
    <location>
        <begin position="342"/>
        <end position="430"/>
    </location>
</feature>
<evidence type="ECO:0000256" key="3">
    <source>
        <dbReference type="SAM" id="MobiDB-lite"/>
    </source>
</evidence>
<dbReference type="Gene3D" id="1.10.10.10">
    <property type="entry name" value="Winged helix-like DNA-binding domain superfamily/Winged helix DNA-binding domain"/>
    <property type="match status" value="1"/>
</dbReference>
<dbReference type="InterPro" id="IPR036388">
    <property type="entry name" value="WH-like_DNA-bd_sf"/>
</dbReference>
<accession>A0A8J2WNH7</accession>
<dbReference type="EMBL" id="CAKKNE010000004">
    <property type="protein sequence ID" value="CAH0374280.1"/>
    <property type="molecule type" value="Genomic_DNA"/>
</dbReference>
<dbReference type="SMART" id="SM00715">
    <property type="entry name" value="LA"/>
    <property type="match status" value="1"/>
</dbReference>
<dbReference type="OrthoDB" id="340227at2759"/>
<feature type="compositionally biased region" description="Pro residues" evidence="3">
    <location>
        <begin position="1"/>
        <end position="11"/>
    </location>
</feature>
<dbReference type="InterPro" id="IPR036390">
    <property type="entry name" value="WH_DNA-bd_sf"/>
</dbReference>
<evidence type="ECO:0000256" key="1">
    <source>
        <dbReference type="ARBA" id="ARBA00022884"/>
    </source>
</evidence>
<dbReference type="SUPFAM" id="SSF46785">
    <property type="entry name" value="Winged helix' DNA-binding domain"/>
    <property type="match status" value="1"/>
</dbReference>
<keyword evidence="6" id="KW-1185">Reference proteome</keyword>
<organism evidence="5 6">
    <name type="scientific">Pelagomonas calceolata</name>
    <dbReference type="NCBI Taxonomy" id="35677"/>
    <lineage>
        <taxon>Eukaryota</taxon>
        <taxon>Sar</taxon>
        <taxon>Stramenopiles</taxon>
        <taxon>Ochrophyta</taxon>
        <taxon>Pelagophyceae</taxon>
        <taxon>Pelagomonadales</taxon>
        <taxon>Pelagomonadaceae</taxon>
        <taxon>Pelagomonas</taxon>
    </lineage>
</organism>
<evidence type="ECO:0000259" key="4">
    <source>
        <dbReference type="PROSITE" id="PS50961"/>
    </source>
</evidence>
<evidence type="ECO:0000313" key="5">
    <source>
        <dbReference type="EMBL" id="CAH0374280.1"/>
    </source>
</evidence>
<gene>
    <name evidence="5" type="ORF">PECAL_4P15520</name>
</gene>
<dbReference type="Pfam" id="PF05383">
    <property type="entry name" value="La"/>
    <property type="match status" value="1"/>
</dbReference>
<evidence type="ECO:0000313" key="6">
    <source>
        <dbReference type="Proteomes" id="UP000789595"/>
    </source>
</evidence>
<dbReference type="InterPro" id="IPR006630">
    <property type="entry name" value="La_HTH"/>
</dbReference>
<dbReference type="PROSITE" id="PS50961">
    <property type="entry name" value="HTH_LA"/>
    <property type="match status" value="1"/>
</dbReference>
<dbReference type="Proteomes" id="UP000789595">
    <property type="component" value="Unassembled WGS sequence"/>
</dbReference>